<protein>
    <submittedName>
        <fullName evidence="1">Uncharacterized protein</fullName>
    </submittedName>
</protein>
<accession>A0ACC2YH10</accession>
<evidence type="ECO:0000313" key="1">
    <source>
        <dbReference type="EMBL" id="KAJ9634642.1"/>
    </source>
</evidence>
<organism evidence="1 2">
    <name type="scientific">Coniosporium tulheliwenetii</name>
    <dbReference type="NCBI Taxonomy" id="3383036"/>
    <lineage>
        <taxon>Eukaryota</taxon>
        <taxon>Fungi</taxon>
        <taxon>Dikarya</taxon>
        <taxon>Ascomycota</taxon>
        <taxon>Pezizomycotina</taxon>
        <taxon>Dothideomycetes</taxon>
        <taxon>Dothideomycetes incertae sedis</taxon>
        <taxon>Coniosporium</taxon>
    </lineage>
</organism>
<dbReference type="Proteomes" id="UP001172680">
    <property type="component" value="Unassembled WGS sequence"/>
</dbReference>
<keyword evidence="2" id="KW-1185">Reference proteome</keyword>
<comment type="caution">
    <text evidence="1">The sequence shown here is derived from an EMBL/GenBank/DDBJ whole genome shotgun (WGS) entry which is preliminary data.</text>
</comment>
<name>A0ACC2YH10_9PEZI</name>
<sequence length="257" mass="29427">MDVINFISKAPGLPDAPPLHPGKEYHSGAEYFACSPRLHECPKERRHPQHQFIAVSNQTAAWLKRAVKNKIKFNQLLSDADTATDVGAARKEVSKVSEVEETGFKAVDADDYLSGAYRLDTISINFEFLLALDKRIRNRKLMERAIMIYTRDIRPAIDRLPDAPPARQRLFKCPGCMWNDTTHLYQFHDLFKHIRDKYACFAGAFDSFWWAGGKDARPLWFAVPWPRNFPLLTKDQKADGKYDPDDATPYKPAVQIT</sequence>
<reference evidence="1" key="1">
    <citation type="submission" date="2022-10" db="EMBL/GenBank/DDBJ databases">
        <title>Culturing micro-colonial fungi from biological soil crusts in the Mojave desert and describing Neophaeococcomyces mojavensis, and introducing the new genera and species Taxawa tesnikishii.</title>
        <authorList>
            <person name="Kurbessoian T."/>
            <person name="Stajich J.E."/>
        </authorList>
    </citation>
    <scope>NUCLEOTIDE SEQUENCE</scope>
    <source>
        <strain evidence="1">JES_115</strain>
    </source>
</reference>
<gene>
    <name evidence="1" type="ORF">H2199_008927</name>
</gene>
<evidence type="ECO:0000313" key="2">
    <source>
        <dbReference type="Proteomes" id="UP001172680"/>
    </source>
</evidence>
<proteinExistence type="predicted"/>
<dbReference type="EMBL" id="JAPDRP010000031">
    <property type="protein sequence ID" value="KAJ9634642.1"/>
    <property type="molecule type" value="Genomic_DNA"/>
</dbReference>